<dbReference type="InterPro" id="IPR000182">
    <property type="entry name" value="GNAT_dom"/>
</dbReference>
<evidence type="ECO:0000313" key="2">
    <source>
        <dbReference type="EMBL" id="OGG04775.1"/>
    </source>
</evidence>
<comment type="caution">
    <text evidence="2">The sequence shown here is derived from an EMBL/GenBank/DDBJ whole genome shotgun (WGS) entry which is preliminary data.</text>
</comment>
<dbReference type="EMBL" id="MFJD01000001">
    <property type="protein sequence ID" value="OGG04775.1"/>
    <property type="molecule type" value="Genomic_DNA"/>
</dbReference>
<gene>
    <name evidence="2" type="ORF">A2Z33_05685</name>
</gene>
<dbReference type="Proteomes" id="UP000178448">
    <property type="component" value="Unassembled WGS sequence"/>
</dbReference>
<proteinExistence type="predicted"/>
<dbReference type="STRING" id="1798374.A2Z33_05685"/>
<dbReference type="InterPro" id="IPR016181">
    <property type="entry name" value="Acyl_CoA_acyltransferase"/>
</dbReference>
<protein>
    <recommendedName>
        <fullName evidence="1">N-acetyltransferase domain-containing protein</fullName>
    </recommendedName>
</protein>
<reference evidence="2 3" key="1">
    <citation type="journal article" date="2016" name="Nat. Commun.">
        <title>Thousands of microbial genomes shed light on interconnected biogeochemical processes in an aquifer system.</title>
        <authorList>
            <person name="Anantharaman K."/>
            <person name="Brown C.T."/>
            <person name="Hug L.A."/>
            <person name="Sharon I."/>
            <person name="Castelle C.J."/>
            <person name="Probst A.J."/>
            <person name="Thomas B.C."/>
            <person name="Singh A."/>
            <person name="Wilkins M.J."/>
            <person name="Karaoz U."/>
            <person name="Brodie E.L."/>
            <person name="Williams K.H."/>
            <person name="Hubbard S.S."/>
            <person name="Banfield J.F."/>
        </authorList>
    </citation>
    <scope>NUCLEOTIDE SEQUENCE [LARGE SCALE GENOMIC DNA]</scope>
</reference>
<sequence length="175" mass="20274">MKNRTFRIGNIGVDRALLISSFVFRLLQEDWSDVFKPQSVRSYQQIFSAAYFTEALRKDHTALGAFVKEELIGIYILKKEFGGVGFVDWLGVDKRFRRQGVASELLRLGDQLALSLKLHFLYLYTERKSNISFYENRGFKLIGTLNNAWFGEDECVLAKQLKDQPFAEVYKKVGR</sequence>
<dbReference type="Gene3D" id="3.40.630.30">
    <property type="match status" value="1"/>
</dbReference>
<dbReference type="Pfam" id="PF00583">
    <property type="entry name" value="Acetyltransf_1"/>
    <property type="match status" value="1"/>
</dbReference>
<dbReference type="AlphaFoldDB" id="A0A1F5YXB6"/>
<dbReference type="PROSITE" id="PS51186">
    <property type="entry name" value="GNAT"/>
    <property type="match status" value="1"/>
</dbReference>
<evidence type="ECO:0000259" key="1">
    <source>
        <dbReference type="PROSITE" id="PS51186"/>
    </source>
</evidence>
<evidence type="ECO:0000313" key="3">
    <source>
        <dbReference type="Proteomes" id="UP000178448"/>
    </source>
</evidence>
<dbReference type="SUPFAM" id="SSF55729">
    <property type="entry name" value="Acyl-CoA N-acyltransferases (Nat)"/>
    <property type="match status" value="1"/>
</dbReference>
<dbReference type="CDD" id="cd04301">
    <property type="entry name" value="NAT_SF"/>
    <property type="match status" value="1"/>
</dbReference>
<accession>A0A1F5YXB6</accession>
<feature type="domain" description="N-acetyltransferase" evidence="1">
    <location>
        <begin position="22"/>
        <end position="162"/>
    </location>
</feature>
<name>A0A1F5YXB6_9BACT</name>
<dbReference type="GO" id="GO:0016747">
    <property type="term" value="F:acyltransferase activity, transferring groups other than amino-acyl groups"/>
    <property type="evidence" value="ECO:0007669"/>
    <property type="project" value="InterPro"/>
</dbReference>
<organism evidence="2 3">
    <name type="scientific">Candidatus Gottesmanbacteria bacterium RBG_16_52_11</name>
    <dbReference type="NCBI Taxonomy" id="1798374"/>
    <lineage>
        <taxon>Bacteria</taxon>
        <taxon>Candidatus Gottesmaniibacteriota</taxon>
    </lineage>
</organism>